<name>A0AC59ZI41_RANTA</name>
<dbReference type="Proteomes" id="UP001162501">
    <property type="component" value="Chromosome 3"/>
</dbReference>
<sequence>MTYTDQGQVESDPHLVTSSPPPLPPRTASLDPQADSERQTCLTHTPTSLARCRYAEMHSWPQTQLCLVAHPEPPRQPCSQTHTQRWSHLWREILIVTHRSTTSWGLADTIYTDGHTIPHTDLPSTHKPQMWVQVNSIMVVSETTLALPTHSFNQSTNVF</sequence>
<dbReference type="EMBL" id="OX596087">
    <property type="protein sequence ID" value="CAN0429565.1"/>
    <property type="molecule type" value="Genomic_DNA"/>
</dbReference>
<reference evidence="1" key="2">
    <citation type="submission" date="2025-03" db="EMBL/GenBank/DDBJ databases">
        <authorList>
            <consortium name="ELIXIR-Norway"/>
            <consortium name="Elixir Norway"/>
        </authorList>
    </citation>
    <scope>NUCLEOTIDE SEQUENCE</scope>
</reference>
<reference evidence="1" key="1">
    <citation type="submission" date="2023-05" db="EMBL/GenBank/DDBJ databases">
        <authorList>
            <consortium name="ELIXIR-Norway"/>
        </authorList>
    </citation>
    <scope>NUCLEOTIDE SEQUENCE</scope>
</reference>
<protein>
    <submittedName>
        <fullName evidence="1">Uncharacterized protein</fullName>
    </submittedName>
</protein>
<gene>
    <name evidence="1" type="ORF">MRATA1EN22A_LOCUS18621</name>
</gene>
<evidence type="ECO:0000313" key="2">
    <source>
        <dbReference type="Proteomes" id="UP001162501"/>
    </source>
</evidence>
<evidence type="ECO:0000313" key="1">
    <source>
        <dbReference type="EMBL" id="CAN0429565.1"/>
    </source>
</evidence>
<accession>A0AC59ZI41</accession>
<organism evidence="1 2">
    <name type="scientific">Rangifer tarandus platyrhynchus</name>
    <name type="common">Svalbard reindeer</name>
    <dbReference type="NCBI Taxonomy" id="3082113"/>
    <lineage>
        <taxon>Eukaryota</taxon>
        <taxon>Metazoa</taxon>
        <taxon>Chordata</taxon>
        <taxon>Craniata</taxon>
        <taxon>Vertebrata</taxon>
        <taxon>Euteleostomi</taxon>
        <taxon>Mammalia</taxon>
        <taxon>Eutheria</taxon>
        <taxon>Laurasiatheria</taxon>
        <taxon>Artiodactyla</taxon>
        <taxon>Ruminantia</taxon>
        <taxon>Pecora</taxon>
        <taxon>Cervidae</taxon>
        <taxon>Odocoileinae</taxon>
        <taxon>Rangifer</taxon>
    </lineage>
</organism>
<proteinExistence type="predicted"/>